<organism evidence="1 2">
    <name type="scientific">Staphylococcus epidermidis (strain ATCC 12228 / FDA PCI 1200)</name>
    <dbReference type="NCBI Taxonomy" id="176280"/>
    <lineage>
        <taxon>Bacteria</taxon>
        <taxon>Bacillati</taxon>
        <taxon>Bacillota</taxon>
        <taxon>Bacilli</taxon>
        <taxon>Bacillales</taxon>
        <taxon>Staphylococcaceae</taxon>
        <taxon>Staphylococcus</taxon>
    </lineage>
</organism>
<dbReference type="GO" id="GO:0005975">
    <property type="term" value="P:carbohydrate metabolic process"/>
    <property type="evidence" value="ECO:0007669"/>
    <property type="project" value="InterPro"/>
</dbReference>
<sequence>MSMENHIERLINHVEKTIEIKEYAFLSLGKSNIKAKVKLLKKPNYLRRDITKEIQKFRQKTGAFPSWVKIDIVTEEEVTLFKDVKDELTQTRRNYIDFGIALDQYWNLSFLPEEINTNAFIKPVKTDGKTKLILSEQNINNYLRKYTNHKKKFAYDFYENKEVIKFKTKGFILDEQKIYELHDEGYKKGLRKVDYLHKEIDQLIESGTYFLGNMLSDTGRYQYGYFPHFDKEINFYNILRHASSTYALIEGLDYLGEDLTIVEKAINYVIENYFYDNEGVGYIFDDTKDINEIKLGQNAAFIFAVCEYLKHNPNKQYLCVAQKVARGILSMINQDTYETTHILNYPDLTVKESFRIIYYDGEAALALLRLYHQDHNDKWLEVVKKLMDRFIEKEYWQYHDHWLGYCTNELVQLCPQDKYFEFGIKNVNTYLEYIEQRETTFPTFLEMLMATYKLIQKAKATHRQELVTQLIDEEKLINVIHTRAEYQRVGFFYPEIAMYFKNPKRILGSFFIKHHGYRVRIDDIEHYISGYVQYQKAQIKDEIL</sequence>
<dbReference type="SUPFAM" id="SSF48208">
    <property type="entry name" value="Six-hairpin glycosidases"/>
    <property type="match status" value="1"/>
</dbReference>
<name>A0A0H2VJ22_STAES</name>
<dbReference type="RefSeq" id="WP_002484808.1">
    <property type="nucleotide sequence ID" value="NC_004461.1"/>
</dbReference>
<gene>
    <name evidence="1" type="ordered locus">SE_2394</name>
</gene>
<dbReference type="PATRIC" id="fig|176280.10.peg.2334"/>
<evidence type="ECO:0000313" key="1">
    <source>
        <dbReference type="EMBL" id="AAO06037.1"/>
    </source>
</evidence>
<dbReference type="EMBL" id="AE015929">
    <property type="protein sequence ID" value="AAO06037.1"/>
    <property type="molecule type" value="Genomic_DNA"/>
</dbReference>
<dbReference type="eggNOG" id="COG0770">
    <property type="taxonomic scope" value="Bacteria"/>
</dbReference>
<proteinExistence type="predicted"/>
<evidence type="ECO:0000313" key="2">
    <source>
        <dbReference type="Proteomes" id="UP000001411"/>
    </source>
</evidence>
<protein>
    <submittedName>
        <fullName evidence="1">Poly (Glycerol-phosphate) alpha-glucosyltransferase</fullName>
    </submittedName>
</protein>
<dbReference type="HOGENOM" id="CLU_032113_0_0_9"/>
<dbReference type="GO" id="GO:0016740">
    <property type="term" value="F:transferase activity"/>
    <property type="evidence" value="ECO:0007669"/>
    <property type="project" value="UniProtKB-KW"/>
</dbReference>
<accession>A0A0H2VJ22</accession>
<dbReference type="Proteomes" id="UP000001411">
    <property type="component" value="Chromosome"/>
</dbReference>
<dbReference type="AlphaFoldDB" id="A0A0H2VJ22"/>
<dbReference type="OrthoDB" id="9810718at2"/>
<reference evidence="1 2" key="1">
    <citation type="journal article" date="2003" name="Mol. Microbiol.">
        <title>Genome-based analysis of virulence genes in a non-biofilm-forming Staphylococcus epidermidis strain (ATCC 12228).</title>
        <authorList>
            <person name="Zhang Y.Q."/>
            <person name="Ren S.X."/>
            <person name="Li H.L."/>
            <person name="Wang Y.X."/>
            <person name="Fu G."/>
            <person name="Yang J."/>
            <person name="Qin Z.Q."/>
            <person name="Miao Y.G."/>
            <person name="Wang W.Y."/>
            <person name="Chen R.S."/>
            <person name="Shen Y."/>
            <person name="Chen Z."/>
            <person name="Yuan Z.H."/>
            <person name="Zhao G.P."/>
            <person name="Qu D."/>
            <person name="Danchin A."/>
            <person name="Wen Y.M."/>
        </authorList>
    </citation>
    <scope>NUCLEOTIDE SEQUENCE [LARGE SCALE GENOMIC DNA]</scope>
    <source>
        <strain evidence="2">ATCC 12228 / FDA PCI 1200</strain>
    </source>
</reference>
<keyword evidence="1" id="KW-0808">Transferase</keyword>
<dbReference type="KEGG" id="sep:SE_2394"/>
<dbReference type="InterPro" id="IPR008928">
    <property type="entry name" value="6-hairpin_glycosidase_sf"/>
</dbReference>